<reference evidence="3 4" key="1">
    <citation type="submission" date="2020-08" db="EMBL/GenBank/DDBJ databases">
        <title>Genomic Encyclopedia of Type Strains, Phase IV (KMG-IV): sequencing the most valuable type-strain genomes for metagenomic binning, comparative biology and taxonomic classification.</title>
        <authorList>
            <person name="Goeker M."/>
        </authorList>
    </citation>
    <scope>NUCLEOTIDE SEQUENCE [LARGE SCALE GENOMIC DNA]</scope>
    <source>
        <strain evidence="3 4">DSM 29050</strain>
    </source>
</reference>
<gene>
    <name evidence="3" type="ORF">GGR91_000731</name>
</gene>
<comment type="similarity">
    <text evidence="1 2">Belongs to the UPF0235 family.</text>
</comment>
<evidence type="ECO:0000313" key="4">
    <source>
        <dbReference type="Proteomes" id="UP000581447"/>
    </source>
</evidence>
<accession>A0A840AW00</accession>
<dbReference type="PANTHER" id="PTHR13420:SF7">
    <property type="entry name" value="UPF0235 PROTEIN C15ORF40"/>
    <property type="match status" value="1"/>
</dbReference>
<protein>
    <recommendedName>
        <fullName evidence="2">UPF0235 protein GGR91_000731</fullName>
    </recommendedName>
</protein>
<dbReference type="RefSeq" id="WP_183940154.1">
    <property type="nucleotide sequence ID" value="NZ_BAABBG010000001.1"/>
</dbReference>
<dbReference type="Pfam" id="PF02594">
    <property type="entry name" value="DUF167"/>
    <property type="match status" value="1"/>
</dbReference>
<dbReference type="PANTHER" id="PTHR13420">
    <property type="entry name" value="UPF0235 PROTEIN C15ORF40"/>
    <property type="match status" value="1"/>
</dbReference>
<dbReference type="SMART" id="SM01152">
    <property type="entry name" value="DUF167"/>
    <property type="match status" value="1"/>
</dbReference>
<dbReference type="Gene3D" id="3.30.1200.10">
    <property type="entry name" value="YggU-like"/>
    <property type="match status" value="1"/>
</dbReference>
<dbReference type="HAMAP" id="MF_00634">
    <property type="entry name" value="UPF0235"/>
    <property type="match status" value="1"/>
</dbReference>
<organism evidence="3 4">
    <name type="scientific">Sphingorhabdus rigui</name>
    <dbReference type="NCBI Taxonomy" id="1282858"/>
    <lineage>
        <taxon>Bacteria</taxon>
        <taxon>Pseudomonadati</taxon>
        <taxon>Pseudomonadota</taxon>
        <taxon>Alphaproteobacteria</taxon>
        <taxon>Sphingomonadales</taxon>
        <taxon>Sphingomonadaceae</taxon>
        <taxon>Sphingorhabdus</taxon>
    </lineage>
</organism>
<dbReference type="SUPFAM" id="SSF69786">
    <property type="entry name" value="YggU-like"/>
    <property type="match status" value="1"/>
</dbReference>
<dbReference type="AlphaFoldDB" id="A0A840AW00"/>
<evidence type="ECO:0000256" key="2">
    <source>
        <dbReference type="HAMAP-Rule" id="MF_00634"/>
    </source>
</evidence>
<dbReference type="EMBL" id="JACIEA010000001">
    <property type="protein sequence ID" value="MBB3942509.1"/>
    <property type="molecule type" value="Genomic_DNA"/>
</dbReference>
<sequence length="90" mass="9650">MAAPTLTPEAITALISDRNELSLRVVPGAKVEKAAIENGALKIWLRTAPEDGKANKAVLAILAKLLEVSVSQLEITHGQTARDKRVRVLV</sequence>
<comment type="caution">
    <text evidence="3">The sequence shown here is derived from an EMBL/GenBank/DDBJ whole genome shotgun (WGS) entry which is preliminary data.</text>
</comment>
<evidence type="ECO:0000313" key="3">
    <source>
        <dbReference type="EMBL" id="MBB3942509.1"/>
    </source>
</evidence>
<evidence type="ECO:0000256" key="1">
    <source>
        <dbReference type="ARBA" id="ARBA00010364"/>
    </source>
</evidence>
<dbReference type="InterPro" id="IPR036591">
    <property type="entry name" value="YggU-like_sf"/>
</dbReference>
<dbReference type="GO" id="GO:0005737">
    <property type="term" value="C:cytoplasm"/>
    <property type="evidence" value="ECO:0007669"/>
    <property type="project" value="TreeGrafter"/>
</dbReference>
<keyword evidence="4" id="KW-1185">Reference proteome</keyword>
<dbReference type="NCBIfam" id="TIGR00251">
    <property type="entry name" value="DUF167 family protein"/>
    <property type="match status" value="1"/>
</dbReference>
<proteinExistence type="inferred from homology"/>
<name>A0A840AW00_9SPHN</name>
<dbReference type="InterPro" id="IPR003746">
    <property type="entry name" value="DUF167"/>
</dbReference>
<dbReference type="Proteomes" id="UP000581447">
    <property type="component" value="Unassembled WGS sequence"/>
</dbReference>